<evidence type="ECO:0000256" key="1">
    <source>
        <dbReference type="ARBA" id="ARBA00001933"/>
    </source>
</evidence>
<gene>
    <name evidence="7" type="ORF">FUA23_08285</name>
</gene>
<dbReference type="InterPro" id="IPR015422">
    <property type="entry name" value="PyrdxlP-dep_Trfase_small"/>
</dbReference>
<evidence type="ECO:0000256" key="2">
    <source>
        <dbReference type="ARBA" id="ARBA00005189"/>
    </source>
</evidence>
<comment type="cofactor">
    <cofactor evidence="1 5">
        <name>pyridoxal 5'-phosphate</name>
        <dbReference type="ChEBI" id="CHEBI:597326"/>
    </cofactor>
</comment>
<dbReference type="Proteomes" id="UP000321907">
    <property type="component" value="Unassembled WGS sequence"/>
</dbReference>
<comment type="caution">
    <text evidence="7">The sequence shown here is derived from an EMBL/GenBank/DDBJ whole genome shotgun (WGS) entry which is preliminary data.</text>
</comment>
<keyword evidence="8" id="KW-1185">Reference proteome</keyword>
<dbReference type="InterPro" id="IPR015424">
    <property type="entry name" value="PyrdxlP-dep_Trfase"/>
</dbReference>
<organism evidence="7 8">
    <name type="scientific">Neolewinella aurantiaca</name>
    <dbReference type="NCBI Taxonomy" id="2602767"/>
    <lineage>
        <taxon>Bacteria</taxon>
        <taxon>Pseudomonadati</taxon>
        <taxon>Bacteroidota</taxon>
        <taxon>Saprospiria</taxon>
        <taxon>Saprospirales</taxon>
        <taxon>Lewinellaceae</taxon>
        <taxon>Neolewinella</taxon>
    </lineage>
</organism>
<dbReference type="Gene3D" id="3.40.640.10">
    <property type="entry name" value="Type I PLP-dependent aspartate aminotransferase-like (Major domain)"/>
    <property type="match status" value="1"/>
</dbReference>
<dbReference type="Pfam" id="PF00155">
    <property type="entry name" value="Aminotran_1_2"/>
    <property type="match status" value="1"/>
</dbReference>
<accession>A0A5C7FFG3</accession>
<keyword evidence="4 5" id="KW-0663">Pyridoxal phosphate</keyword>
<evidence type="ECO:0000256" key="5">
    <source>
        <dbReference type="RuleBase" id="RU003693"/>
    </source>
</evidence>
<dbReference type="GO" id="GO:0030170">
    <property type="term" value="F:pyridoxal phosphate binding"/>
    <property type="evidence" value="ECO:0007669"/>
    <property type="project" value="InterPro"/>
</dbReference>
<keyword evidence="7" id="KW-0032">Aminotransferase</keyword>
<dbReference type="InterPro" id="IPR050087">
    <property type="entry name" value="AON_synthase_class-II"/>
</dbReference>
<evidence type="ECO:0000313" key="8">
    <source>
        <dbReference type="Proteomes" id="UP000321907"/>
    </source>
</evidence>
<dbReference type="PANTHER" id="PTHR13693">
    <property type="entry name" value="CLASS II AMINOTRANSFERASE/8-AMINO-7-OXONONANOATE SYNTHASE"/>
    <property type="match status" value="1"/>
</dbReference>
<dbReference type="OrthoDB" id="9807157at2"/>
<sequence>MKDLFEKFNHKGPLGQYQDVAHGYFSFPKLEGELGPRMQFRGKEYIIWSINSYLGLTNHPEVRKADAEAAAEFGMAYPMGARIMSGETDAHLQLEKELAEFTQKEECVLLNFGYQGIMSVVDACLSRHDVVVYDRDDHACIMDGIRMHTGPKYAFKHNDIEHFEVRLKQAKAEAEKRNSGILVISEGVFGMRGEQGILKEICEFKEEYGFRLLVDDAHGFGTLGETGMGAGEAQGCQDQIDIYFSTFAKAMSGFGAFISGDKDIMEFFRYNLRSQLFAKSLCMPMVKGALTRLRLLRTMPELREKLWRNVNHLQNGLKEAGFDIGNTGACVTPVYMHGNEYEAGALIYDMRENYGIFCSIVLPPMIPRGQILLRMIPTAEHTPEDIQTTLDAFKAVRTKLEDGTYAKMGEELSKGALAGVLE</sequence>
<comment type="pathway">
    <text evidence="2">Lipid metabolism.</text>
</comment>
<keyword evidence="3 7" id="KW-0808">Transferase</keyword>
<comment type="similarity">
    <text evidence="5">Belongs to the class-II pyridoxal-phosphate-dependent aminotransferase family.</text>
</comment>
<name>A0A5C7FFG3_9BACT</name>
<dbReference type="AlphaFoldDB" id="A0A5C7FFG3"/>
<dbReference type="InterPro" id="IPR015421">
    <property type="entry name" value="PyrdxlP-dep_Trfase_major"/>
</dbReference>
<dbReference type="PROSITE" id="PS00599">
    <property type="entry name" value="AA_TRANSFER_CLASS_2"/>
    <property type="match status" value="1"/>
</dbReference>
<evidence type="ECO:0000256" key="4">
    <source>
        <dbReference type="ARBA" id="ARBA00022898"/>
    </source>
</evidence>
<dbReference type="Gene3D" id="3.90.1150.10">
    <property type="entry name" value="Aspartate Aminotransferase, domain 1"/>
    <property type="match status" value="1"/>
</dbReference>
<evidence type="ECO:0000256" key="3">
    <source>
        <dbReference type="ARBA" id="ARBA00022679"/>
    </source>
</evidence>
<dbReference type="RefSeq" id="WP_147930266.1">
    <property type="nucleotide sequence ID" value="NZ_VOXD01000010.1"/>
</dbReference>
<dbReference type="InterPro" id="IPR001917">
    <property type="entry name" value="Aminotrans_II_pyridoxalP_BS"/>
</dbReference>
<dbReference type="EMBL" id="VOXD01000010">
    <property type="protein sequence ID" value="TXF89946.1"/>
    <property type="molecule type" value="Genomic_DNA"/>
</dbReference>
<dbReference type="GO" id="GO:0008483">
    <property type="term" value="F:transaminase activity"/>
    <property type="evidence" value="ECO:0007669"/>
    <property type="project" value="UniProtKB-KW"/>
</dbReference>
<proteinExistence type="inferred from homology"/>
<reference evidence="7 8" key="1">
    <citation type="submission" date="2019-08" db="EMBL/GenBank/DDBJ databases">
        <title>Lewinella sp. strain SSH13 Genome sequencing and assembly.</title>
        <authorList>
            <person name="Kim I."/>
        </authorList>
    </citation>
    <scope>NUCLEOTIDE SEQUENCE [LARGE SCALE GENOMIC DNA]</scope>
    <source>
        <strain evidence="7 8">SSH13</strain>
    </source>
</reference>
<evidence type="ECO:0000313" key="7">
    <source>
        <dbReference type="EMBL" id="TXF89946.1"/>
    </source>
</evidence>
<feature type="domain" description="Aminotransferase class I/classII large" evidence="6">
    <location>
        <begin position="44"/>
        <end position="392"/>
    </location>
</feature>
<dbReference type="SUPFAM" id="SSF53383">
    <property type="entry name" value="PLP-dependent transferases"/>
    <property type="match status" value="1"/>
</dbReference>
<evidence type="ECO:0000259" key="6">
    <source>
        <dbReference type="Pfam" id="PF00155"/>
    </source>
</evidence>
<dbReference type="InterPro" id="IPR004839">
    <property type="entry name" value="Aminotransferase_I/II_large"/>
</dbReference>
<protein>
    <submittedName>
        <fullName evidence="7">Pyridoxal phosphate-dependent aminotransferase family protein</fullName>
    </submittedName>
</protein>